<evidence type="ECO:0000313" key="3">
    <source>
        <dbReference type="Proteomes" id="UP000092987"/>
    </source>
</evidence>
<dbReference type="Gene3D" id="3.10.28.20">
    <property type="entry name" value="Acetamidase/Formamidase-like domains"/>
    <property type="match status" value="1"/>
</dbReference>
<protein>
    <recommendedName>
        <fullName evidence="4">LPP20 family lipoprotein</fullName>
    </recommendedName>
</protein>
<name>A0A1C7WQ41_9BACT</name>
<keyword evidence="3" id="KW-1185">Reference proteome</keyword>
<evidence type="ECO:0000256" key="1">
    <source>
        <dbReference type="SAM" id="SignalP"/>
    </source>
</evidence>
<organism evidence="2 3">
    <name type="scientific">Aliarcobacter thereius LMG 24486</name>
    <dbReference type="NCBI Taxonomy" id="1032240"/>
    <lineage>
        <taxon>Bacteria</taxon>
        <taxon>Pseudomonadati</taxon>
        <taxon>Campylobacterota</taxon>
        <taxon>Epsilonproteobacteria</taxon>
        <taxon>Campylobacterales</taxon>
        <taxon>Arcobacteraceae</taxon>
        <taxon>Aliarcobacter</taxon>
    </lineage>
</organism>
<sequence>MSFKNIFMVLLLASFVNANATWFYKIPSKDYEIIGYGVGKSYEEAITLAKADISSYIQSEIKSELKIDTKESNDDFSHSAKSSIKSVSNTVLAGVEVIKTEQIKDRYYAAVKYDTRPFGVKFIEKIGNKKLCTNKISFLNKTPFGENLKKLASCDLDLKLYKNNNIFFIENNGISMVWSEDNIDALFVEQQNVDLNLKPSKTNLKHNEAFYLSLKSNKMGGYVSFFNLYNEGEVVLMVDNIPNNFGKTIKIPQFLDENLELVASTNGKDDTKDLYIVIWHKDKLQFPTFDIISDKTVDNSSNDNFSKLIDILDKNVWSSALVRVKK</sequence>
<dbReference type="Proteomes" id="UP000092987">
    <property type="component" value="Unassembled WGS sequence"/>
</dbReference>
<reference evidence="2 3" key="1">
    <citation type="submission" date="2015-10" db="EMBL/GenBank/DDBJ databases">
        <authorList>
            <person name="Rovetto F.F."/>
            <person name="Cocolin L.L."/>
            <person name="Illeghems K.K."/>
            <person name="Van Nieuwerbuegh F.F."/>
            <person name="Houf K.K."/>
        </authorList>
    </citation>
    <scope>NUCLEOTIDE SEQUENCE [LARGE SCALE GENOMIC DNA]</scope>
    <source>
        <strain evidence="2 3">LMG 24486</strain>
    </source>
</reference>
<comment type="caution">
    <text evidence="2">The sequence shown here is derived from an EMBL/GenBank/DDBJ whole genome shotgun (WGS) entry which is preliminary data.</text>
</comment>
<feature type="signal peptide" evidence="1">
    <location>
        <begin position="1"/>
        <end position="20"/>
    </location>
</feature>
<feature type="chain" id="PRO_5045270999" description="LPP20 family lipoprotein" evidence="1">
    <location>
        <begin position="21"/>
        <end position="326"/>
    </location>
</feature>
<dbReference type="EMBL" id="LLKQ01000001">
    <property type="protein sequence ID" value="OCL95759.1"/>
    <property type="molecule type" value="Genomic_DNA"/>
</dbReference>
<gene>
    <name evidence="2" type="ORF">AA347_01239</name>
</gene>
<accession>A0A1C7WQ41</accession>
<evidence type="ECO:0008006" key="4">
    <source>
        <dbReference type="Google" id="ProtNLM"/>
    </source>
</evidence>
<proteinExistence type="predicted"/>
<evidence type="ECO:0000313" key="2">
    <source>
        <dbReference type="EMBL" id="OCL95759.1"/>
    </source>
</evidence>
<keyword evidence="1" id="KW-0732">Signal</keyword>
<dbReference type="RefSeq" id="WP_066390284.1">
    <property type="nucleotide sequence ID" value="NZ_CP035926.1"/>
</dbReference>